<dbReference type="Proteomes" id="UP000610760">
    <property type="component" value="Unassembled WGS sequence"/>
</dbReference>
<dbReference type="Gene3D" id="3.40.190.10">
    <property type="entry name" value="Periplasmic binding protein-like II"/>
    <property type="match status" value="1"/>
</dbReference>
<dbReference type="AlphaFoldDB" id="A0A926E2G1"/>
<dbReference type="PANTHER" id="PTHR43649:SF17">
    <property type="entry name" value="ABC TRANSPORTER SOLUTE BINDING PROTEIN-SUGAR TRANSPORT"/>
    <property type="match status" value="1"/>
</dbReference>
<dbReference type="PANTHER" id="PTHR43649">
    <property type="entry name" value="ARABINOSE-BINDING PROTEIN-RELATED"/>
    <property type="match status" value="1"/>
</dbReference>
<keyword evidence="3" id="KW-1185">Reference proteome</keyword>
<name>A0A926E2G1_9FIRM</name>
<dbReference type="InterPro" id="IPR006059">
    <property type="entry name" value="SBP"/>
</dbReference>
<dbReference type="Pfam" id="PF13416">
    <property type="entry name" value="SBP_bac_8"/>
    <property type="match status" value="1"/>
</dbReference>
<evidence type="ECO:0000313" key="2">
    <source>
        <dbReference type="EMBL" id="MBC8560434.1"/>
    </source>
</evidence>
<feature type="signal peptide" evidence="1">
    <location>
        <begin position="1"/>
        <end position="20"/>
    </location>
</feature>
<comment type="caution">
    <text evidence="2">The sequence shown here is derived from an EMBL/GenBank/DDBJ whole genome shotgun (WGS) entry which is preliminary data.</text>
</comment>
<dbReference type="InterPro" id="IPR050490">
    <property type="entry name" value="Bact_solute-bd_prot1"/>
</dbReference>
<evidence type="ECO:0000256" key="1">
    <source>
        <dbReference type="SAM" id="SignalP"/>
    </source>
</evidence>
<dbReference type="SUPFAM" id="SSF53850">
    <property type="entry name" value="Periplasmic binding protein-like II"/>
    <property type="match status" value="1"/>
</dbReference>
<evidence type="ECO:0000313" key="3">
    <source>
        <dbReference type="Proteomes" id="UP000610760"/>
    </source>
</evidence>
<organism evidence="2 3">
    <name type="scientific">Fumia xinanensis</name>
    <dbReference type="NCBI Taxonomy" id="2763659"/>
    <lineage>
        <taxon>Bacteria</taxon>
        <taxon>Bacillati</taxon>
        <taxon>Bacillota</taxon>
        <taxon>Clostridia</taxon>
        <taxon>Eubacteriales</taxon>
        <taxon>Oscillospiraceae</taxon>
        <taxon>Fumia</taxon>
    </lineage>
</organism>
<dbReference type="EMBL" id="JACRSV010000003">
    <property type="protein sequence ID" value="MBC8560434.1"/>
    <property type="molecule type" value="Genomic_DNA"/>
</dbReference>
<keyword evidence="1" id="KW-0732">Signal</keyword>
<gene>
    <name evidence="2" type="ORF">H8710_10210</name>
</gene>
<feature type="chain" id="PRO_5038646255" evidence="1">
    <location>
        <begin position="21"/>
        <end position="487"/>
    </location>
</feature>
<proteinExistence type="predicted"/>
<reference evidence="2" key="1">
    <citation type="submission" date="2020-08" db="EMBL/GenBank/DDBJ databases">
        <title>Genome public.</title>
        <authorList>
            <person name="Liu C."/>
            <person name="Sun Q."/>
        </authorList>
    </citation>
    <scope>NUCLEOTIDE SEQUENCE</scope>
    <source>
        <strain evidence="2">NSJ-33</strain>
    </source>
</reference>
<accession>A0A926E2G1</accession>
<protein>
    <submittedName>
        <fullName evidence="2">Extracellular solute-binding protein</fullName>
    </submittedName>
</protein>
<sequence length="487" mass="54499">MKKVCTGVLAVLTAFSMCLAGCEADKEVDIKLDPEDPTAIEIWHYYNGQQLNSFNEMVTEFNETVGMEQGIIVEAFSQGNVNELITKVADAANQKVGSGEVPDMFACYADTAYEIDKLGLLADLSPYFTKEELDEYVPSYIEEGRFDESGSLKIFPTAKSVEVMMLNKTDWDRFATAEGVDLSQLETVEGVVRTAKQYYEWTDSLTPESNDGKAFFGRDAMANYMIIGCKQLGTEIFDIKDESVQLNVNKNVIRKLWNNYYIPYICGYFGAYGNFRSDDAKTGDIIALVGSTSGAAYFPEMVTVNDGESYPIEALSLPIPVFEGGEKYNVQQGAGMAVVKSDEKKEYAAVQFLKWFTEKERNVEFSISSGYLPVKRGANTEEYLQQILAIDGIKKNISANLLESLPVAFQSVRDFKLYTNKAFKNGNDARNILEHSMQDQADADREKVIESLKDGLSLEEAASSFTTDQYFDSWYNQFVDRLTSAMQ</sequence>